<evidence type="ECO:0000313" key="2">
    <source>
        <dbReference type="EMBL" id="PKR80300.1"/>
    </source>
</evidence>
<sequence>MHKKYDFDAYIVGSDQVWRRNDAHGNNDEFLAFLKNNNQVKKIAYSASFGVSEWEFNGEETKRFQKLAQLFDAISVREDAGVGLCKNYLNVEAQHLVDPTMLLTKEKFISLVEKEKTQKNEGSLFCYVLDRNKDKNQIINEIGKKLELKDFEVLPEQNFKMEYKDDFDINKCIFPKIEQWLKAFMDAEFIITDSFHGTAFSILFNKPFIAIVNKTRGASRFYSLLKTFDLENRAINQEDKINLSLLDEEIDFERVNTILNQEKEKSFDFLTSALND</sequence>
<dbReference type="OrthoDB" id="9799278at2"/>
<dbReference type="Pfam" id="PF04230">
    <property type="entry name" value="PS_pyruv_trans"/>
    <property type="match status" value="1"/>
</dbReference>
<comment type="caution">
    <text evidence="2">The sequence shown here is derived from an EMBL/GenBank/DDBJ whole genome shotgun (WGS) entry which is preliminary data.</text>
</comment>
<feature type="domain" description="Polysaccharide pyruvyl transferase" evidence="1">
    <location>
        <begin position="6"/>
        <end position="214"/>
    </location>
</feature>
<keyword evidence="2" id="KW-0808">Transferase</keyword>
<evidence type="ECO:0000313" key="3">
    <source>
        <dbReference type="Proteomes" id="UP000236654"/>
    </source>
</evidence>
<keyword evidence="3" id="KW-1185">Reference proteome</keyword>
<evidence type="ECO:0000259" key="1">
    <source>
        <dbReference type="Pfam" id="PF04230"/>
    </source>
</evidence>
<accession>A0A2I0R1M1</accession>
<gene>
    <name evidence="2" type="ORF">CW751_10640</name>
</gene>
<dbReference type="AlphaFoldDB" id="A0A2I0R1M1"/>
<protein>
    <submittedName>
        <fullName evidence="2">Polysaccharide pyruvyl transferase family protein</fullName>
    </submittedName>
</protein>
<organism evidence="2 3">
    <name type="scientific">Brumimicrobium salinarum</name>
    <dbReference type="NCBI Taxonomy" id="2058658"/>
    <lineage>
        <taxon>Bacteria</taxon>
        <taxon>Pseudomonadati</taxon>
        <taxon>Bacteroidota</taxon>
        <taxon>Flavobacteriia</taxon>
        <taxon>Flavobacteriales</taxon>
        <taxon>Crocinitomicaceae</taxon>
        <taxon>Brumimicrobium</taxon>
    </lineage>
</organism>
<proteinExistence type="predicted"/>
<dbReference type="EMBL" id="PJNI01000011">
    <property type="protein sequence ID" value="PKR80300.1"/>
    <property type="molecule type" value="Genomic_DNA"/>
</dbReference>
<reference evidence="2 3" key="1">
    <citation type="submission" date="2017-12" db="EMBL/GenBank/DDBJ databases">
        <title>The draft genome sequence of Brumimicrobium saltpan LHR20.</title>
        <authorList>
            <person name="Do Z.-J."/>
            <person name="Luo H.-R."/>
        </authorList>
    </citation>
    <scope>NUCLEOTIDE SEQUENCE [LARGE SCALE GENOMIC DNA]</scope>
    <source>
        <strain evidence="2 3">LHR20</strain>
    </source>
</reference>
<dbReference type="Proteomes" id="UP000236654">
    <property type="component" value="Unassembled WGS sequence"/>
</dbReference>
<name>A0A2I0R1M1_9FLAO</name>
<dbReference type="InterPro" id="IPR007345">
    <property type="entry name" value="Polysacch_pyruvyl_Trfase"/>
</dbReference>
<dbReference type="GO" id="GO:0016740">
    <property type="term" value="F:transferase activity"/>
    <property type="evidence" value="ECO:0007669"/>
    <property type="project" value="UniProtKB-KW"/>
</dbReference>